<dbReference type="PANTHER" id="PTHR40076:SF1">
    <property type="entry name" value="MEMBRANE PROTEIN"/>
    <property type="match status" value="1"/>
</dbReference>
<sequence length="214" mass="24536">MNRQELKEDARSLLNQHYSYYFIMILPLIIVMIFNGLLSNGDHETASLFVSTILDLLEYSLLYTFIDIARNQDDFKKPIVKAFVVFSNGYLFLGTLLMNILTSIMCFLWGILLVIPGFVKAYSYSQALFIYRDSVAEDAPMGYIEAITESRRLMDGHKLELFILDLSFIGWALAVLVTLGIASIWVIPYYHQTKAQFYKGLTDEDDRLNGNPII</sequence>
<feature type="transmembrane region" description="Helical" evidence="1">
    <location>
        <begin position="168"/>
        <end position="190"/>
    </location>
</feature>
<dbReference type="KEGG" id="lcu:PL11_004870"/>
<feature type="transmembrane region" description="Helical" evidence="1">
    <location>
        <begin position="20"/>
        <end position="39"/>
    </location>
</feature>
<dbReference type="RefSeq" id="WP_052127815.1">
    <property type="nucleotide sequence ID" value="NZ_CP018906.1"/>
</dbReference>
<evidence type="ECO:0000313" key="2">
    <source>
        <dbReference type="EMBL" id="AQW21304.1"/>
    </source>
</evidence>
<keyword evidence="3" id="KW-1185">Reference proteome</keyword>
<evidence type="ECO:0000313" key="3">
    <source>
        <dbReference type="Proteomes" id="UP000030361"/>
    </source>
</evidence>
<protein>
    <recommendedName>
        <fullName evidence="4">Integral membrane protein</fullName>
    </recommendedName>
</protein>
<accession>A0A1S6QI67</accession>
<dbReference type="AlphaFoldDB" id="A0A1S6QI67"/>
<gene>
    <name evidence="2" type="ORF">PL11_004870</name>
</gene>
<feature type="transmembrane region" description="Helical" evidence="1">
    <location>
        <begin position="45"/>
        <end position="69"/>
    </location>
</feature>
<dbReference type="Pfam" id="PF06161">
    <property type="entry name" value="DUF975"/>
    <property type="match status" value="1"/>
</dbReference>
<organism evidence="2 3">
    <name type="scientific">Lentilactobacillus curieae</name>
    <dbReference type="NCBI Taxonomy" id="1138822"/>
    <lineage>
        <taxon>Bacteria</taxon>
        <taxon>Bacillati</taxon>
        <taxon>Bacillota</taxon>
        <taxon>Bacilli</taxon>
        <taxon>Lactobacillales</taxon>
        <taxon>Lactobacillaceae</taxon>
        <taxon>Lentilactobacillus</taxon>
    </lineage>
</organism>
<dbReference type="PANTHER" id="PTHR40076">
    <property type="entry name" value="MEMBRANE PROTEIN-RELATED"/>
    <property type="match status" value="1"/>
</dbReference>
<dbReference type="EMBL" id="CP018906">
    <property type="protein sequence ID" value="AQW21304.1"/>
    <property type="molecule type" value="Genomic_DNA"/>
</dbReference>
<evidence type="ECO:0000256" key="1">
    <source>
        <dbReference type="SAM" id="Phobius"/>
    </source>
</evidence>
<name>A0A1S6QI67_9LACO</name>
<dbReference type="Proteomes" id="UP000030361">
    <property type="component" value="Chromosome"/>
</dbReference>
<keyword evidence="1" id="KW-1133">Transmembrane helix</keyword>
<reference evidence="2 3" key="1">
    <citation type="journal article" date="2015" name="Genome Announc.">
        <title>Genome Sequence of Lactobacillus curieae CCTCC M 2011381T, a Novel Producer of Gamma-aminobutyric Acid.</title>
        <authorList>
            <person name="Wang Y."/>
            <person name="Wang Y."/>
            <person name="Lang C."/>
            <person name="Wei D."/>
            <person name="Xu P."/>
            <person name="Xie J."/>
        </authorList>
    </citation>
    <scope>NUCLEOTIDE SEQUENCE [LARGE SCALE GENOMIC DNA]</scope>
    <source>
        <strain evidence="2 3">CCTCC M 2011381</strain>
    </source>
</reference>
<proteinExistence type="predicted"/>
<feature type="transmembrane region" description="Helical" evidence="1">
    <location>
        <begin position="90"/>
        <end position="115"/>
    </location>
</feature>
<keyword evidence="1" id="KW-0472">Membrane</keyword>
<keyword evidence="1" id="KW-0812">Transmembrane</keyword>
<evidence type="ECO:0008006" key="4">
    <source>
        <dbReference type="Google" id="ProtNLM"/>
    </source>
</evidence>
<dbReference type="InterPro" id="IPR010380">
    <property type="entry name" value="DUF975"/>
</dbReference>